<keyword evidence="3" id="KW-1185">Reference proteome</keyword>
<feature type="chain" id="PRO_5042137713" evidence="1">
    <location>
        <begin position="18"/>
        <end position="88"/>
    </location>
</feature>
<organism evidence="2 3">
    <name type="scientific">Lolium multiflorum</name>
    <name type="common">Italian ryegrass</name>
    <name type="synonym">Lolium perenne subsp. multiflorum</name>
    <dbReference type="NCBI Taxonomy" id="4521"/>
    <lineage>
        <taxon>Eukaryota</taxon>
        <taxon>Viridiplantae</taxon>
        <taxon>Streptophyta</taxon>
        <taxon>Embryophyta</taxon>
        <taxon>Tracheophyta</taxon>
        <taxon>Spermatophyta</taxon>
        <taxon>Magnoliopsida</taxon>
        <taxon>Liliopsida</taxon>
        <taxon>Poales</taxon>
        <taxon>Poaceae</taxon>
        <taxon>BOP clade</taxon>
        <taxon>Pooideae</taxon>
        <taxon>Poodae</taxon>
        <taxon>Poeae</taxon>
        <taxon>Poeae Chloroplast Group 2 (Poeae type)</taxon>
        <taxon>Loliodinae</taxon>
        <taxon>Loliinae</taxon>
        <taxon>Lolium</taxon>
    </lineage>
</organism>
<accession>A0AAD8TS11</accession>
<name>A0AAD8TS11_LOLMU</name>
<protein>
    <submittedName>
        <fullName evidence="2">Uncharacterized protein</fullName>
    </submittedName>
</protein>
<feature type="signal peptide" evidence="1">
    <location>
        <begin position="1"/>
        <end position="17"/>
    </location>
</feature>
<comment type="caution">
    <text evidence="2">The sequence shown here is derived from an EMBL/GenBank/DDBJ whole genome shotgun (WGS) entry which is preliminary data.</text>
</comment>
<dbReference type="EMBL" id="JAUUTY010000002">
    <property type="protein sequence ID" value="KAK1686636.1"/>
    <property type="molecule type" value="Genomic_DNA"/>
</dbReference>
<keyword evidence="1" id="KW-0732">Signal</keyword>
<proteinExistence type="predicted"/>
<evidence type="ECO:0000256" key="1">
    <source>
        <dbReference type="SAM" id="SignalP"/>
    </source>
</evidence>
<evidence type="ECO:0000313" key="2">
    <source>
        <dbReference type="EMBL" id="KAK1686636.1"/>
    </source>
</evidence>
<dbReference type="Proteomes" id="UP001231189">
    <property type="component" value="Unassembled WGS sequence"/>
</dbReference>
<evidence type="ECO:0000313" key="3">
    <source>
        <dbReference type="Proteomes" id="UP001231189"/>
    </source>
</evidence>
<sequence length="88" mass="9748">MIFFLTGDIMMFFLTRAIFSSVNILRSLTGVIQKSCGDIVTAIIRNIIVAIIQSTVGYEVSHEFFLGLVSVSSLHSFYNDLQVIGTII</sequence>
<gene>
    <name evidence="2" type="ORF">QYE76_047484</name>
</gene>
<reference evidence="2" key="1">
    <citation type="submission" date="2023-07" db="EMBL/GenBank/DDBJ databases">
        <title>A chromosome-level genome assembly of Lolium multiflorum.</title>
        <authorList>
            <person name="Chen Y."/>
            <person name="Copetti D."/>
            <person name="Kolliker R."/>
            <person name="Studer B."/>
        </authorList>
    </citation>
    <scope>NUCLEOTIDE SEQUENCE</scope>
    <source>
        <strain evidence="2">02402/16</strain>
        <tissue evidence="2">Leaf</tissue>
    </source>
</reference>
<dbReference type="AlphaFoldDB" id="A0AAD8TS11"/>